<sequence>MTIRDLIAPVIDEFRPSRLRDEFEDVNRINAENPRLRARWAARSRRRVGAALMGVFVLTGAVLLGLLTFRDGDGPFLLVLAFLTSTGGYLYLFTQLNRAMRTGLRYQSLDERQRVERDHATRVGHHTTGVLLMAVFLLLAAASILPPEVLHLPNELMMPLVWLALMVHSSTPCAYLAWTRPDDIPDDEDDVPAA</sequence>
<dbReference type="RefSeq" id="WP_179824728.1">
    <property type="nucleotide sequence ID" value="NZ_JACCFS010000001.1"/>
</dbReference>
<feature type="transmembrane region" description="Helical" evidence="1">
    <location>
        <begin position="157"/>
        <end position="178"/>
    </location>
</feature>
<evidence type="ECO:0000313" key="3">
    <source>
        <dbReference type="Proteomes" id="UP000572051"/>
    </source>
</evidence>
<gene>
    <name evidence="2" type="ORF">HNR10_003405</name>
</gene>
<feature type="transmembrane region" description="Helical" evidence="1">
    <location>
        <begin position="48"/>
        <end position="69"/>
    </location>
</feature>
<name>A0A7Z0JBK3_9ACTN</name>
<keyword evidence="1" id="KW-0472">Membrane</keyword>
<organism evidence="2 3">
    <name type="scientific">Nocardiopsis aegyptia</name>
    <dbReference type="NCBI Taxonomy" id="220378"/>
    <lineage>
        <taxon>Bacteria</taxon>
        <taxon>Bacillati</taxon>
        <taxon>Actinomycetota</taxon>
        <taxon>Actinomycetes</taxon>
        <taxon>Streptosporangiales</taxon>
        <taxon>Nocardiopsidaceae</taxon>
        <taxon>Nocardiopsis</taxon>
    </lineage>
</organism>
<accession>A0A7Z0JBK3</accession>
<keyword evidence="1" id="KW-0812">Transmembrane</keyword>
<feature type="transmembrane region" description="Helical" evidence="1">
    <location>
        <begin position="123"/>
        <end position="145"/>
    </location>
</feature>
<keyword evidence="1" id="KW-1133">Transmembrane helix</keyword>
<comment type="caution">
    <text evidence="2">The sequence shown here is derived from an EMBL/GenBank/DDBJ whole genome shotgun (WGS) entry which is preliminary data.</text>
</comment>
<evidence type="ECO:0000313" key="2">
    <source>
        <dbReference type="EMBL" id="NYJ35524.1"/>
    </source>
</evidence>
<proteinExistence type="predicted"/>
<keyword evidence="3" id="KW-1185">Reference proteome</keyword>
<dbReference type="Proteomes" id="UP000572051">
    <property type="component" value="Unassembled WGS sequence"/>
</dbReference>
<protein>
    <submittedName>
        <fullName evidence="2">Prepilin signal peptidase PulO-like enzyme (Type II secretory pathway)</fullName>
    </submittedName>
</protein>
<reference evidence="2 3" key="1">
    <citation type="submission" date="2020-07" db="EMBL/GenBank/DDBJ databases">
        <title>Sequencing the genomes of 1000 actinobacteria strains.</title>
        <authorList>
            <person name="Klenk H.-P."/>
        </authorList>
    </citation>
    <scope>NUCLEOTIDE SEQUENCE [LARGE SCALE GENOMIC DNA]</scope>
    <source>
        <strain evidence="2 3">DSM 44442</strain>
    </source>
</reference>
<dbReference type="EMBL" id="JACCFS010000001">
    <property type="protein sequence ID" value="NYJ35524.1"/>
    <property type="molecule type" value="Genomic_DNA"/>
</dbReference>
<dbReference type="AlphaFoldDB" id="A0A7Z0JBK3"/>
<evidence type="ECO:0000256" key="1">
    <source>
        <dbReference type="SAM" id="Phobius"/>
    </source>
</evidence>
<feature type="transmembrane region" description="Helical" evidence="1">
    <location>
        <begin position="75"/>
        <end position="93"/>
    </location>
</feature>